<dbReference type="EMBL" id="CP051128">
    <property type="protein sequence ID" value="QIZ05709.1"/>
    <property type="molecule type" value="Genomic_DNA"/>
</dbReference>
<protein>
    <submittedName>
        <fullName evidence="2">Uncharacterized protein</fullName>
    </submittedName>
</protein>
<feature type="transmembrane region" description="Helical" evidence="1">
    <location>
        <begin position="80"/>
        <end position="97"/>
    </location>
</feature>
<keyword evidence="1" id="KW-0812">Transmembrane</keyword>
<name>A0A6H1NWP6_PRIMG</name>
<evidence type="ECO:0000256" key="1">
    <source>
        <dbReference type="SAM" id="Phobius"/>
    </source>
</evidence>
<accession>A0A6H1NWP6</accession>
<evidence type="ECO:0000313" key="2">
    <source>
        <dbReference type="EMBL" id="QIZ05709.1"/>
    </source>
</evidence>
<dbReference type="Proteomes" id="UP000501868">
    <property type="component" value="Chromosome"/>
</dbReference>
<reference evidence="2 3" key="2">
    <citation type="submission" date="2020-04" db="EMBL/GenBank/DDBJ databases">
        <authorList>
            <person name="Fomenkov A."/>
            <person name="Anton B.P."/>
            <person name="Roberts R.J."/>
        </authorList>
    </citation>
    <scope>NUCLEOTIDE SEQUENCE [LARGE SCALE GENOMIC DNA]</scope>
    <source>
        <strain evidence="2 3">S2</strain>
    </source>
</reference>
<evidence type="ECO:0000313" key="3">
    <source>
        <dbReference type="Proteomes" id="UP000501868"/>
    </source>
</evidence>
<feature type="transmembrane region" description="Helical" evidence="1">
    <location>
        <begin position="133"/>
        <end position="151"/>
    </location>
</feature>
<proteinExistence type="predicted"/>
<keyword evidence="1" id="KW-0472">Membrane</keyword>
<organism evidence="2 3">
    <name type="scientific">Priestia megaterium</name>
    <name type="common">Bacillus megaterium</name>
    <dbReference type="NCBI Taxonomy" id="1404"/>
    <lineage>
        <taxon>Bacteria</taxon>
        <taxon>Bacillati</taxon>
        <taxon>Bacillota</taxon>
        <taxon>Bacilli</taxon>
        <taxon>Bacillales</taxon>
        <taxon>Bacillaceae</taxon>
        <taxon>Priestia</taxon>
    </lineage>
</organism>
<keyword evidence="1" id="KW-1133">Transmembrane helix</keyword>
<dbReference type="AlphaFoldDB" id="A0A6H1NWP6"/>
<sequence length="160" mass="18560">MSSLSKNLDLHAQGNWLPISLGLLLFLYALFMPKKEIGWREFYITFGIIGYFAWIGDSLFAKMFDIVDFGNPNITGIGEFISYSLIPSSLSVIFLNYFKKTNKWILVIIFTIIATLVEWGMRKVGYIKPHGWSFFISIPLYFVVFSFFLPLHRKFINCKS</sequence>
<feature type="transmembrane region" description="Helical" evidence="1">
    <location>
        <begin position="12"/>
        <end position="30"/>
    </location>
</feature>
<feature type="transmembrane region" description="Helical" evidence="1">
    <location>
        <begin position="42"/>
        <end position="60"/>
    </location>
</feature>
<feature type="transmembrane region" description="Helical" evidence="1">
    <location>
        <begin position="104"/>
        <end position="121"/>
    </location>
</feature>
<reference evidence="2 3" key="1">
    <citation type="submission" date="2020-04" db="EMBL/GenBank/DDBJ databases">
        <title>Genome-Wide Identification of 5-Methylcytosine Sites in Bacterial Genomes By High-Throughput Sequencing of MspJI Restriction Fragments.</title>
        <authorList>
            <person name="Wu V."/>
        </authorList>
    </citation>
    <scope>NUCLEOTIDE SEQUENCE [LARGE SCALE GENOMIC DNA]</scope>
    <source>
        <strain evidence="2 3">S2</strain>
    </source>
</reference>
<gene>
    <name evidence="2" type="ORF">HFZ78_02235</name>
</gene>